<reference evidence="2" key="1">
    <citation type="journal article" date="2014" name="Nat. Genet.">
        <title>A reference genome for common bean and genome-wide analysis of dual domestications.</title>
        <authorList>
            <person name="Schmutz J."/>
            <person name="McClean P.E."/>
            <person name="Mamidi S."/>
            <person name="Wu G.A."/>
            <person name="Cannon S.B."/>
            <person name="Grimwood J."/>
            <person name="Jenkins J."/>
            <person name="Shu S."/>
            <person name="Song Q."/>
            <person name="Chavarro C."/>
            <person name="Torres-Torres M."/>
            <person name="Geffroy V."/>
            <person name="Moghaddam S.M."/>
            <person name="Gao D."/>
            <person name="Abernathy B."/>
            <person name="Barry K."/>
            <person name="Blair M."/>
            <person name="Brick M.A."/>
            <person name="Chovatia M."/>
            <person name="Gepts P."/>
            <person name="Goodstein D.M."/>
            <person name="Gonzales M."/>
            <person name="Hellsten U."/>
            <person name="Hyten D.L."/>
            <person name="Jia G."/>
            <person name="Kelly J.D."/>
            <person name="Kudrna D."/>
            <person name="Lee R."/>
            <person name="Richard M.M."/>
            <person name="Miklas P.N."/>
            <person name="Osorno J.M."/>
            <person name="Rodrigues J."/>
            <person name="Thareau V."/>
            <person name="Urrea C.A."/>
            <person name="Wang M."/>
            <person name="Yu Y."/>
            <person name="Zhang M."/>
            <person name="Wing R.A."/>
            <person name="Cregan P.B."/>
            <person name="Rokhsar D.S."/>
            <person name="Jackson S.A."/>
        </authorList>
    </citation>
    <scope>NUCLEOTIDE SEQUENCE [LARGE SCALE GENOMIC DNA]</scope>
    <source>
        <strain evidence="2">cv. G19833</strain>
    </source>
</reference>
<evidence type="ECO:0000313" key="1">
    <source>
        <dbReference type="EMBL" id="ESW22945.1"/>
    </source>
</evidence>
<keyword evidence="2" id="KW-1185">Reference proteome</keyword>
<protein>
    <submittedName>
        <fullName evidence="1">Uncharacterized protein</fullName>
    </submittedName>
</protein>
<accession>V7C0X1</accession>
<sequence length="66" mass="7346">MGRLGVHRNAYTFNIMTHVLCKDGDTDKCPTENPSLGDALTAEKIIARLEAASRQSDSNYTFKMKI</sequence>
<evidence type="ECO:0000313" key="2">
    <source>
        <dbReference type="Proteomes" id="UP000000226"/>
    </source>
</evidence>
<name>V7C0X1_PHAVU</name>
<organism evidence="1 2">
    <name type="scientific">Phaseolus vulgaris</name>
    <name type="common">Kidney bean</name>
    <name type="synonym">French bean</name>
    <dbReference type="NCBI Taxonomy" id="3885"/>
    <lineage>
        <taxon>Eukaryota</taxon>
        <taxon>Viridiplantae</taxon>
        <taxon>Streptophyta</taxon>
        <taxon>Embryophyta</taxon>
        <taxon>Tracheophyta</taxon>
        <taxon>Spermatophyta</taxon>
        <taxon>Magnoliopsida</taxon>
        <taxon>eudicotyledons</taxon>
        <taxon>Gunneridae</taxon>
        <taxon>Pentapetalae</taxon>
        <taxon>rosids</taxon>
        <taxon>fabids</taxon>
        <taxon>Fabales</taxon>
        <taxon>Fabaceae</taxon>
        <taxon>Papilionoideae</taxon>
        <taxon>50 kb inversion clade</taxon>
        <taxon>NPAAA clade</taxon>
        <taxon>indigoferoid/millettioid clade</taxon>
        <taxon>Phaseoleae</taxon>
        <taxon>Phaseolus</taxon>
    </lineage>
</organism>
<dbReference type="Proteomes" id="UP000000226">
    <property type="component" value="Chromosome 4"/>
</dbReference>
<dbReference type="Gramene" id="ESW22945">
    <property type="protein sequence ID" value="ESW22945"/>
    <property type="gene ID" value="PHAVU_004G008500g"/>
</dbReference>
<dbReference type="SMR" id="V7C0X1"/>
<gene>
    <name evidence="1" type="ORF">PHAVU_004G008500g</name>
</gene>
<dbReference type="AlphaFoldDB" id="V7C0X1"/>
<dbReference type="EMBL" id="CM002291">
    <property type="protein sequence ID" value="ESW22945.1"/>
    <property type="molecule type" value="Genomic_DNA"/>
</dbReference>
<proteinExistence type="predicted"/>